<evidence type="ECO:0000256" key="2">
    <source>
        <dbReference type="SAM" id="MobiDB-lite"/>
    </source>
</evidence>
<protein>
    <recommendedName>
        <fullName evidence="5">Nuclear RNA binding protein</fullName>
    </recommendedName>
</protein>
<dbReference type="GeneID" id="71982955"/>
<evidence type="ECO:0008006" key="5">
    <source>
        <dbReference type="Google" id="ProtNLM"/>
    </source>
</evidence>
<feature type="region of interest" description="Disordered" evidence="2">
    <location>
        <begin position="503"/>
        <end position="835"/>
    </location>
</feature>
<feature type="compositionally biased region" description="Polar residues" evidence="2">
    <location>
        <begin position="569"/>
        <end position="578"/>
    </location>
</feature>
<proteinExistence type="predicted"/>
<feature type="compositionally biased region" description="Basic residues" evidence="2">
    <location>
        <begin position="628"/>
        <end position="639"/>
    </location>
</feature>
<dbReference type="Proteomes" id="UP000756132">
    <property type="component" value="Chromosome 2"/>
</dbReference>
<feature type="compositionally biased region" description="Polar residues" evidence="2">
    <location>
        <begin position="593"/>
        <end position="604"/>
    </location>
</feature>
<reference evidence="3" key="1">
    <citation type="submission" date="2021-12" db="EMBL/GenBank/DDBJ databases">
        <authorList>
            <person name="Zaccaron A."/>
            <person name="Stergiopoulos I."/>
        </authorList>
    </citation>
    <scope>NUCLEOTIDE SEQUENCE</scope>
    <source>
        <strain evidence="3">Race5_Kim</strain>
    </source>
</reference>
<evidence type="ECO:0000313" key="3">
    <source>
        <dbReference type="EMBL" id="UJO13181.1"/>
    </source>
</evidence>
<dbReference type="OrthoDB" id="5226996at2759"/>
<evidence type="ECO:0000256" key="1">
    <source>
        <dbReference type="SAM" id="Coils"/>
    </source>
</evidence>
<feature type="region of interest" description="Disordered" evidence="2">
    <location>
        <begin position="12"/>
        <end position="174"/>
    </location>
</feature>
<feature type="non-terminal residue" evidence="3">
    <location>
        <position position="889"/>
    </location>
</feature>
<feature type="compositionally biased region" description="Basic and acidic residues" evidence="2">
    <location>
        <begin position="69"/>
        <end position="78"/>
    </location>
</feature>
<feature type="coiled-coil region" evidence="1">
    <location>
        <begin position="416"/>
        <end position="443"/>
    </location>
</feature>
<feature type="compositionally biased region" description="Basic and acidic residues" evidence="2">
    <location>
        <begin position="605"/>
        <end position="621"/>
    </location>
</feature>
<dbReference type="EMBL" id="CP090164">
    <property type="protein sequence ID" value="UJO13181.1"/>
    <property type="molecule type" value="Genomic_DNA"/>
</dbReference>
<feature type="compositionally biased region" description="Basic and acidic residues" evidence="2">
    <location>
        <begin position="522"/>
        <end position="545"/>
    </location>
</feature>
<keyword evidence="4" id="KW-1185">Reference proteome</keyword>
<feature type="compositionally biased region" description="Polar residues" evidence="2">
    <location>
        <begin position="136"/>
        <end position="145"/>
    </location>
</feature>
<accession>A0A9Q8L9D4</accession>
<dbReference type="OMA" id="PVYYPNY"/>
<feature type="compositionally biased region" description="Polar residues" evidence="2">
    <location>
        <begin position="546"/>
        <end position="561"/>
    </location>
</feature>
<dbReference type="KEGG" id="ffu:CLAFUR5_03077"/>
<dbReference type="AlphaFoldDB" id="A0A9Q8L9D4"/>
<name>A0A9Q8L9D4_PASFU</name>
<feature type="compositionally biased region" description="Pro residues" evidence="2">
    <location>
        <begin position="20"/>
        <end position="33"/>
    </location>
</feature>
<feature type="compositionally biased region" description="Low complexity" evidence="2">
    <location>
        <begin position="761"/>
        <end position="776"/>
    </location>
</feature>
<evidence type="ECO:0000313" key="4">
    <source>
        <dbReference type="Proteomes" id="UP000756132"/>
    </source>
</evidence>
<sequence>MTSDYARKALLTHAQQFARPPSPIMEESPPPVPPKDRVNYSTSMNGSRPPSAPASGSKRKREAQDDTVYNERDGRLEVADQQGQGTPKRSRSSHAGVSDGDISTDTTPLAQRGLRRKKGSRNLSNLNLRHEASLQALPQRQPSPSRESKFQEGSLNDKPSDKPPSMYTRFTRTDSGNLMMVDELMSDYHNGMPTPREDNIEKTIQYEKDTRDERVAEITARQKKDESGGIFRFGNSFTSGFNPIKLWNRMWGEQREELIRQNIAEAERKARLKAAAEAKYAQMKNAGQLPGQHITFGQPHDSAIELESSIPQSVEEYRDASFSSALRPCHDEEDTRAGSEVTESVSKPLRAFKSRLHLRKPSLQNLKDGLKRTKSEFNLGAVAASRESSSSASPTKTEFENSALKRSVSKYDLKKQHKLTKRVSDLETKLQKARSELDQALVDASPAPRLNGKYQRFSPNSTIRKPKFVPGALPTLPSGQVLFPEELGFRGDEENIARFASEPRPRKALDLSEAFDDIDGEDIFRETRAKPRTRVDERHEERKSNEMNQEQHLSNIDNGNETYEHENGSEINNKNPEPTNALAEPNGVEDNRMNSSAVQSATEPSKTETKTHQDLNEKLKALDANVKLTKKSAKSKKRSTMHDDEKTFQPGGASDDDAEWDEATQKPKKKRKSTSKAEATTRTTRGKQKSPDGKKSNANKASPKNRRSSIPVPASPIQVKVDVVDGSEDELAKSASARNSVASEDKTLEPVFEEEEETADTSAGAASKPADATTAARFGRHAVRSRSASPQKRSEPVTSEERMISRAAVAAQRKRPSRSASPPPRGGLSQNRRADEVVTVVPGKDGVPKLPRGANGSFESLANAADVEILKNAEDLHKKPSFEWPADVF</sequence>
<organism evidence="3 4">
    <name type="scientific">Passalora fulva</name>
    <name type="common">Tomato leaf mold</name>
    <name type="synonym">Cladosporium fulvum</name>
    <dbReference type="NCBI Taxonomy" id="5499"/>
    <lineage>
        <taxon>Eukaryota</taxon>
        <taxon>Fungi</taxon>
        <taxon>Dikarya</taxon>
        <taxon>Ascomycota</taxon>
        <taxon>Pezizomycotina</taxon>
        <taxon>Dothideomycetes</taxon>
        <taxon>Dothideomycetidae</taxon>
        <taxon>Mycosphaerellales</taxon>
        <taxon>Mycosphaerellaceae</taxon>
        <taxon>Fulvia</taxon>
    </lineage>
</organism>
<reference evidence="3" key="2">
    <citation type="journal article" date="2022" name="Microb. Genom.">
        <title>A chromosome-scale genome assembly of the tomato pathogen Cladosporium fulvum reveals a compartmentalized genome architecture and the presence of a dispensable chromosome.</title>
        <authorList>
            <person name="Zaccaron A.Z."/>
            <person name="Chen L.H."/>
            <person name="Samaras A."/>
            <person name="Stergiopoulos I."/>
        </authorList>
    </citation>
    <scope>NUCLEOTIDE SEQUENCE</scope>
    <source>
        <strain evidence="3">Race5_Kim</strain>
    </source>
</reference>
<feature type="compositionally biased region" description="Low complexity" evidence="2">
    <location>
        <begin position="46"/>
        <end position="56"/>
    </location>
</feature>
<keyword evidence="1" id="KW-0175">Coiled coil</keyword>
<feature type="compositionally biased region" description="Basic and acidic residues" evidence="2">
    <location>
        <begin position="792"/>
        <end position="804"/>
    </location>
</feature>
<dbReference type="RefSeq" id="XP_047757547.1">
    <property type="nucleotide sequence ID" value="XM_047902225.1"/>
</dbReference>
<gene>
    <name evidence="3" type="ORF">CLAFUR5_03077</name>
</gene>